<dbReference type="Gene3D" id="3.40.50.2000">
    <property type="entry name" value="Glycogen Phosphorylase B"/>
    <property type="match status" value="2"/>
</dbReference>
<dbReference type="AlphaFoldDB" id="A0A396HGX6"/>
<accession>A0A396HGX6</accession>
<evidence type="ECO:0000313" key="1">
    <source>
        <dbReference type="EMBL" id="RHN50147.1"/>
    </source>
</evidence>
<protein>
    <submittedName>
        <fullName evidence="1">Putative 7-deoxyloganetin glucosyltransferase</fullName>
        <ecNumber evidence="1">2.4.1.324</ecNumber>
    </submittedName>
</protein>
<dbReference type="GO" id="GO:0016757">
    <property type="term" value="F:glycosyltransferase activity"/>
    <property type="evidence" value="ECO:0007669"/>
    <property type="project" value="UniProtKB-KW"/>
</dbReference>
<dbReference type="EMBL" id="PSQE01000006">
    <property type="protein sequence ID" value="RHN50147.1"/>
    <property type="molecule type" value="Genomic_DNA"/>
</dbReference>
<organism evidence="1">
    <name type="scientific">Medicago truncatula</name>
    <name type="common">Barrel medic</name>
    <name type="synonym">Medicago tribuloides</name>
    <dbReference type="NCBI Taxonomy" id="3880"/>
    <lineage>
        <taxon>Eukaryota</taxon>
        <taxon>Viridiplantae</taxon>
        <taxon>Streptophyta</taxon>
        <taxon>Embryophyta</taxon>
        <taxon>Tracheophyta</taxon>
        <taxon>Spermatophyta</taxon>
        <taxon>Magnoliopsida</taxon>
        <taxon>eudicotyledons</taxon>
        <taxon>Gunneridae</taxon>
        <taxon>Pentapetalae</taxon>
        <taxon>rosids</taxon>
        <taxon>fabids</taxon>
        <taxon>Fabales</taxon>
        <taxon>Fabaceae</taxon>
        <taxon>Papilionoideae</taxon>
        <taxon>50 kb inversion clade</taxon>
        <taxon>NPAAA clade</taxon>
        <taxon>Hologalegina</taxon>
        <taxon>IRL clade</taxon>
        <taxon>Trifolieae</taxon>
        <taxon>Medicago</taxon>
    </lineage>
</organism>
<dbReference type="Proteomes" id="UP000265566">
    <property type="component" value="Chromosome 6"/>
</dbReference>
<keyword evidence="1" id="KW-0808">Transferase</keyword>
<keyword evidence="1" id="KW-0328">Glycosyltransferase</keyword>
<proteinExistence type="predicted"/>
<reference evidence="1" key="1">
    <citation type="journal article" date="2018" name="Nat. Plants">
        <title>Whole-genome landscape of Medicago truncatula symbiotic genes.</title>
        <authorList>
            <person name="Pecrix Y."/>
            <person name="Gamas P."/>
            <person name="Carrere S."/>
        </authorList>
    </citation>
    <scope>NUCLEOTIDE SEQUENCE</scope>
    <source>
        <tissue evidence="1">Leaves</tissue>
    </source>
</reference>
<gene>
    <name evidence="1" type="ORF">MtrunA17_Chr6g0454241</name>
</gene>
<dbReference type="Gramene" id="rna34402">
    <property type="protein sequence ID" value="RHN50147.1"/>
    <property type="gene ID" value="gene34402"/>
</dbReference>
<sequence>MVGDKGKKMRKNIMEMKKKAEEDTRPGGCSYMNLEKVIKEMSYLTNGYLVTKVDWIPGLRNIRLKDLLDFIRTTDPNDKFYH</sequence>
<dbReference type="EC" id="2.4.1.324" evidence="1"/>
<comment type="caution">
    <text evidence="1">The sequence shown here is derived from an EMBL/GenBank/DDBJ whole genome shotgun (WGS) entry which is preliminary data.</text>
</comment>
<name>A0A396HGX6_MEDTR</name>